<feature type="transmembrane region" description="Helical" evidence="8">
    <location>
        <begin position="280"/>
        <end position="301"/>
    </location>
</feature>
<proteinExistence type="inferred from homology"/>
<feature type="transmembrane region" description="Helical" evidence="8">
    <location>
        <begin position="114"/>
        <end position="136"/>
    </location>
</feature>
<dbReference type="AlphaFoldDB" id="A0AA41W8Q5"/>
<keyword evidence="10" id="KW-1185">Reference proteome</keyword>
<dbReference type="Gene3D" id="1.10.3470.10">
    <property type="entry name" value="ABC transporter involved in vitamin B12 uptake, BtuC"/>
    <property type="match status" value="1"/>
</dbReference>
<feature type="transmembrane region" description="Helical" evidence="8">
    <location>
        <begin position="148"/>
        <end position="169"/>
    </location>
</feature>
<evidence type="ECO:0000256" key="5">
    <source>
        <dbReference type="ARBA" id="ARBA00022692"/>
    </source>
</evidence>
<keyword evidence="7 8" id="KW-0472">Membrane</keyword>
<comment type="caution">
    <text evidence="9">The sequence shown here is derived from an EMBL/GenBank/DDBJ whole genome shotgun (WGS) entry which is preliminary data.</text>
</comment>
<sequence length="330" mass="34536">MKGISITILVLVSVVSIVLSLNFGAANIDVWQTTMCHLQSNDCAPSAFANTIVFDIRLPRVITGFAVGAGLTLAGNILQGVTRNPLADPYLFGIVSGAGLGAVLGGIVASATGIQVPLTVLAFVGALGAVFIVVTVSAKHHWQRIDQVLLAGVAVSFLCTAVTSLLLYLDSPHAANRVIFWLMGSLANADWQAVSLIVPVVLAGAFVVQGLTRQLDALQLSDDAIHALGISISKLRMMLMLLVASMSAVIVAFCGGIGFVGLMVPHIVRQLFGYRNSVSNVACVFAGGTFLVWVDVVARSILPNQEIPIGIITAAIGSVFFIVLMSRRSA</sequence>
<dbReference type="Pfam" id="PF01032">
    <property type="entry name" value="FecCD"/>
    <property type="match status" value="1"/>
</dbReference>
<dbReference type="Proteomes" id="UP001165393">
    <property type="component" value="Unassembled WGS sequence"/>
</dbReference>
<dbReference type="CDD" id="cd06550">
    <property type="entry name" value="TM_ABC_iron-siderophores_like"/>
    <property type="match status" value="1"/>
</dbReference>
<evidence type="ECO:0000256" key="7">
    <source>
        <dbReference type="ARBA" id="ARBA00023136"/>
    </source>
</evidence>
<dbReference type="SUPFAM" id="SSF81345">
    <property type="entry name" value="ABC transporter involved in vitamin B12 uptake, BtuC"/>
    <property type="match status" value="1"/>
</dbReference>
<evidence type="ECO:0000256" key="3">
    <source>
        <dbReference type="ARBA" id="ARBA00022448"/>
    </source>
</evidence>
<dbReference type="PANTHER" id="PTHR30472">
    <property type="entry name" value="FERRIC ENTEROBACTIN TRANSPORT SYSTEM PERMEASE PROTEIN"/>
    <property type="match status" value="1"/>
</dbReference>
<dbReference type="InterPro" id="IPR037294">
    <property type="entry name" value="ABC_BtuC-like"/>
</dbReference>
<comment type="similarity">
    <text evidence="2">Belongs to the binding-protein-dependent transport system permease family. FecCD subfamily.</text>
</comment>
<evidence type="ECO:0000256" key="6">
    <source>
        <dbReference type="ARBA" id="ARBA00022989"/>
    </source>
</evidence>
<dbReference type="EMBL" id="JAMQGP010000009">
    <property type="protein sequence ID" value="MCM2681140.1"/>
    <property type="molecule type" value="Genomic_DNA"/>
</dbReference>
<keyword evidence="4" id="KW-1003">Cell membrane</keyword>
<keyword evidence="5 8" id="KW-0812">Transmembrane</keyword>
<feature type="transmembrane region" description="Helical" evidence="8">
    <location>
        <begin position="249"/>
        <end position="268"/>
    </location>
</feature>
<evidence type="ECO:0000256" key="4">
    <source>
        <dbReference type="ARBA" id="ARBA00022475"/>
    </source>
</evidence>
<keyword evidence="6 8" id="KW-1133">Transmembrane helix</keyword>
<name>A0AA41W8Q5_9GAMM</name>
<accession>A0AA41W8Q5</accession>
<comment type="subcellular location">
    <subcellularLocation>
        <location evidence="1">Cell membrane</location>
        <topology evidence="1">Multi-pass membrane protein</topology>
    </subcellularLocation>
</comment>
<protein>
    <submittedName>
        <fullName evidence="9">Iron ABC transporter permease</fullName>
    </submittedName>
</protein>
<dbReference type="GO" id="GO:0005886">
    <property type="term" value="C:plasma membrane"/>
    <property type="evidence" value="ECO:0007669"/>
    <property type="project" value="UniProtKB-SubCell"/>
</dbReference>
<evidence type="ECO:0000313" key="9">
    <source>
        <dbReference type="EMBL" id="MCM2681140.1"/>
    </source>
</evidence>
<evidence type="ECO:0000313" key="10">
    <source>
        <dbReference type="Proteomes" id="UP001165393"/>
    </source>
</evidence>
<evidence type="ECO:0000256" key="8">
    <source>
        <dbReference type="SAM" id="Phobius"/>
    </source>
</evidence>
<dbReference type="GO" id="GO:0033214">
    <property type="term" value="P:siderophore-iron import into cell"/>
    <property type="evidence" value="ECO:0007669"/>
    <property type="project" value="TreeGrafter"/>
</dbReference>
<feature type="transmembrane region" description="Helical" evidence="8">
    <location>
        <begin position="90"/>
        <end position="108"/>
    </location>
</feature>
<dbReference type="InterPro" id="IPR000522">
    <property type="entry name" value="ABC_transptr_permease_BtuC"/>
</dbReference>
<feature type="transmembrane region" description="Helical" evidence="8">
    <location>
        <begin position="189"/>
        <end position="212"/>
    </location>
</feature>
<dbReference type="RefSeq" id="WP_251262624.1">
    <property type="nucleotide sequence ID" value="NZ_JAMQGP010000009.1"/>
</dbReference>
<dbReference type="FunFam" id="1.10.3470.10:FF:000001">
    <property type="entry name" value="Vitamin B12 ABC transporter permease BtuC"/>
    <property type="match status" value="1"/>
</dbReference>
<feature type="transmembrane region" description="Helical" evidence="8">
    <location>
        <begin position="58"/>
        <end position="78"/>
    </location>
</feature>
<gene>
    <name evidence="9" type="ORF">NAF29_15930</name>
</gene>
<dbReference type="PANTHER" id="PTHR30472:SF67">
    <property type="entry name" value="PERMEASE OF ABC TRANSPORTER-RELATED"/>
    <property type="match status" value="1"/>
</dbReference>
<organism evidence="9 10">
    <name type="scientific">Echinimonas agarilytica</name>
    <dbReference type="NCBI Taxonomy" id="1215918"/>
    <lineage>
        <taxon>Bacteria</taxon>
        <taxon>Pseudomonadati</taxon>
        <taxon>Pseudomonadota</taxon>
        <taxon>Gammaproteobacteria</taxon>
        <taxon>Alteromonadales</taxon>
        <taxon>Echinimonadaceae</taxon>
        <taxon>Echinimonas</taxon>
    </lineage>
</organism>
<reference evidence="9 10" key="1">
    <citation type="journal article" date="2013" name="Antonie Van Leeuwenhoek">
        <title>Echinimonas agarilytica gen. nov., sp. nov., a new gammaproteobacterium isolated from the sea urchin Strongylocentrotus intermedius.</title>
        <authorList>
            <person name="Nedashkovskaya O.I."/>
            <person name="Stenkova A.M."/>
            <person name="Zhukova N.V."/>
            <person name="Van Trappen S."/>
            <person name="Lee J.S."/>
            <person name="Kim S.B."/>
        </authorList>
    </citation>
    <scope>NUCLEOTIDE SEQUENCE [LARGE SCALE GENOMIC DNA]</scope>
    <source>
        <strain evidence="9 10">KMM 6351</strain>
    </source>
</reference>
<feature type="transmembrane region" description="Helical" evidence="8">
    <location>
        <begin position="307"/>
        <end position="325"/>
    </location>
</feature>
<keyword evidence="3" id="KW-0813">Transport</keyword>
<dbReference type="GO" id="GO:0022857">
    <property type="term" value="F:transmembrane transporter activity"/>
    <property type="evidence" value="ECO:0007669"/>
    <property type="project" value="InterPro"/>
</dbReference>
<evidence type="ECO:0000256" key="2">
    <source>
        <dbReference type="ARBA" id="ARBA00007935"/>
    </source>
</evidence>
<evidence type="ECO:0000256" key="1">
    <source>
        <dbReference type="ARBA" id="ARBA00004651"/>
    </source>
</evidence>